<dbReference type="PROSITE" id="PS51257">
    <property type="entry name" value="PROKAR_LIPOPROTEIN"/>
    <property type="match status" value="1"/>
</dbReference>
<accession>A0A399EPL8</accession>
<dbReference type="RefSeq" id="WP_119278248.1">
    <property type="nucleotide sequence ID" value="NZ_QWLA01000042.1"/>
</dbReference>
<evidence type="ECO:0000313" key="1">
    <source>
        <dbReference type="EMBL" id="RIH85430.1"/>
    </source>
</evidence>
<evidence type="ECO:0008006" key="3">
    <source>
        <dbReference type="Google" id="ProtNLM"/>
    </source>
</evidence>
<organism evidence="1 2">
    <name type="scientific">Calidithermus roseus</name>
    <dbReference type="NCBI Taxonomy" id="1644118"/>
    <lineage>
        <taxon>Bacteria</taxon>
        <taxon>Thermotogati</taxon>
        <taxon>Deinococcota</taxon>
        <taxon>Deinococci</taxon>
        <taxon>Thermales</taxon>
        <taxon>Thermaceae</taxon>
        <taxon>Calidithermus</taxon>
    </lineage>
</organism>
<gene>
    <name evidence="1" type="ORF">Mrose_02213</name>
</gene>
<protein>
    <recommendedName>
        <fullName evidence="3">DUF305 domain-containing protein</fullName>
    </recommendedName>
</protein>
<keyword evidence="2" id="KW-1185">Reference proteome</keyword>
<name>A0A399EPL8_9DEIN</name>
<sequence>MRLLAPLLTLALALGTALGCGFTNSQIWLAMREASDQSFDRVYLSMLLPHYEGMHKLGEEYLPYAKDPAMKRWVEGMMGDRKARLEEIGRLLESLGGGRPLIKEIMQIEMDADLDQLSLDLGKPSVRDTFANVISTNLATSVNLSQIALQRSKNRAVLEFARRIRDGETKRAEQLQLVMLGR</sequence>
<dbReference type="OrthoDB" id="27911at2"/>
<reference evidence="1 2" key="1">
    <citation type="submission" date="2018-08" db="EMBL/GenBank/DDBJ databases">
        <title>Meiothermus roseus NBRC 110900 genome sequencing project.</title>
        <authorList>
            <person name="Da Costa M.S."/>
            <person name="Albuquerque L."/>
            <person name="Raposo P."/>
            <person name="Froufe H.J.C."/>
            <person name="Barroso C.S."/>
            <person name="Egas C."/>
        </authorList>
    </citation>
    <scope>NUCLEOTIDE SEQUENCE [LARGE SCALE GENOMIC DNA]</scope>
    <source>
        <strain evidence="1 2">NBRC 110900</strain>
    </source>
</reference>
<dbReference type="EMBL" id="QWLA01000042">
    <property type="protein sequence ID" value="RIH85430.1"/>
    <property type="molecule type" value="Genomic_DNA"/>
</dbReference>
<proteinExistence type="predicted"/>
<dbReference type="Gene3D" id="1.20.1260.10">
    <property type="match status" value="1"/>
</dbReference>
<dbReference type="AlphaFoldDB" id="A0A399EPL8"/>
<dbReference type="Proteomes" id="UP000265341">
    <property type="component" value="Unassembled WGS sequence"/>
</dbReference>
<dbReference type="InterPro" id="IPR012347">
    <property type="entry name" value="Ferritin-like"/>
</dbReference>
<evidence type="ECO:0000313" key="2">
    <source>
        <dbReference type="Proteomes" id="UP000265341"/>
    </source>
</evidence>
<comment type="caution">
    <text evidence="1">The sequence shown here is derived from an EMBL/GenBank/DDBJ whole genome shotgun (WGS) entry which is preliminary data.</text>
</comment>